<keyword evidence="2" id="KW-1185">Reference proteome</keyword>
<comment type="caution">
    <text evidence="1">The sequence shown here is derived from an EMBL/GenBank/DDBJ whole genome shotgun (WGS) entry which is preliminary data.</text>
</comment>
<dbReference type="EMBL" id="BSXS01010526">
    <property type="protein sequence ID" value="GME98437.1"/>
    <property type="molecule type" value="Genomic_DNA"/>
</dbReference>
<reference evidence="1" key="1">
    <citation type="submission" date="2023-04" db="EMBL/GenBank/DDBJ databases">
        <title>Ambrosiozyma monospora NBRC 10751.</title>
        <authorList>
            <person name="Ichikawa N."/>
            <person name="Sato H."/>
            <person name="Tonouchi N."/>
        </authorList>
    </citation>
    <scope>NUCLEOTIDE SEQUENCE</scope>
    <source>
        <strain evidence="1">NBRC 10751</strain>
    </source>
</reference>
<dbReference type="Proteomes" id="UP001165064">
    <property type="component" value="Unassembled WGS sequence"/>
</dbReference>
<protein>
    <submittedName>
        <fullName evidence="1">Unnamed protein product</fullName>
    </submittedName>
</protein>
<proteinExistence type="predicted"/>
<name>A0ACB5TZ49_AMBMO</name>
<accession>A0ACB5TZ49</accession>
<gene>
    <name evidence="1" type="ORF">Amon02_001048400</name>
</gene>
<evidence type="ECO:0000313" key="2">
    <source>
        <dbReference type="Proteomes" id="UP001165064"/>
    </source>
</evidence>
<evidence type="ECO:0000313" key="1">
    <source>
        <dbReference type="EMBL" id="GME98437.1"/>
    </source>
</evidence>
<sequence>MTDPVKSENKPQIPINTTTNNNNNNSQMQRQTPTQQSQQQTSQQQQQALVAKQAQQKQAQQSHQQQGITQSDLNRLVLDYLTKKGFHQSEATLRIESTKIAGSPTVPLTTGNSSFSQPFAPSSNKSNIQYQQQQFHQHLLVSKQRQFDEDPKVFGRSYVMYRTLCENSLEMYN</sequence>
<organism evidence="1 2">
    <name type="scientific">Ambrosiozyma monospora</name>
    <name type="common">Yeast</name>
    <name type="synonym">Endomycopsis monosporus</name>
    <dbReference type="NCBI Taxonomy" id="43982"/>
    <lineage>
        <taxon>Eukaryota</taxon>
        <taxon>Fungi</taxon>
        <taxon>Dikarya</taxon>
        <taxon>Ascomycota</taxon>
        <taxon>Saccharomycotina</taxon>
        <taxon>Pichiomycetes</taxon>
        <taxon>Pichiales</taxon>
        <taxon>Pichiaceae</taxon>
        <taxon>Ambrosiozyma</taxon>
    </lineage>
</organism>